<comment type="caution">
    <text evidence="2">The sequence shown here is derived from an EMBL/GenBank/DDBJ whole genome shotgun (WGS) entry which is preliminary data.</text>
</comment>
<sequence>MSIIPKSLHRILSLIAGAFFIYKGVVGLVSGELSLMSRTGLRYAPLNEDEVFKFSILFILIGVLGIFLPVRDFMKNHKKKD</sequence>
<name>A0ABS4IMB2_9BACL</name>
<organism evidence="2 3">
    <name type="scientific">Paenibacillus eucommiae</name>
    <dbReference type="NCBI Taxonomy" id="1355755"/>
    <lineage>
        <taxon>Bacteria</taxon>
        <taxon>Bacillati</taxon>
        <taxon>Bacillota</taxon>
        <taxon>Bacilli</taxon>
        <taxon>Bacillales</taxon>
        <taxon>Paenibacillaceae</taxon>
        <taxon>Paenibacillus</taxon>
    </lineage>
</organism>
<keyword evidence="1" id="KW-0472">Membrane</keyword>
<dbReference type="EMBL" id="JAGGLB010000001">
    <property type="protein sequence ID" value="MBP1988669.1"/>
    <property type="molecule type" value="Genomic_DNA"/>
</dbReference>
<keyword evidence="1" id="KW-0812">Transmembrane</keyword>
<dbReference type="RefSeq" id="WP_209968898.1">
    <property type="nucleotide sequence ID" value="NZ_JAGGLB010000001.1"/>
</dbReference>
<feature type="transmembrane region" description="Helical" evidence="1">
    <location>
        <begin position="12"/>
        <end position="31"/>
    </location>
</feature>
<feature type="transmembrane region" description="Helical" evidence="1">
    <location>
        <begin position="51"/>
        <end position="70"/>
    </location>
</feature>
<evidence type="ECO:0000313" key="2">
    <source>
        <dbReference type="EMBL" id="MBP1988669.1"/>
    </source>
</evidence>
<dbReference type="Proteomes" id="UP001519287">
    <property type="component" value="Unassembled WGS sequence"/>
</dbReference>
<keyword evidence="1" id="KW-1133">Transmembrane helix</keyword>
<protein>
    <submittedName>
        <fullName evidence="2">Uncharacterized protein</fullName>
    </submittedName>
</protein>
<proteinExistence type="predicted"/>
<evidence type="ECO:0000313" key="3">
    <source>
        <dbReference type="Proteomes" id="UP001519287"/>
    </source>
</evidence>
<gene>
    <name evidence="2" type="ORF">J2Z66_000264</name>
</gene>
<keyword evidence="3" id="KW-1185">Reference proteome</keyword>
<accession>A0ABS4IMB2</accession>
<reference evidence="2 3" key="1">
    <citation type="submission" date="2021-03" db="EMBL/GenBank/DDBJ databases">
        <title>Genomic Encyclopedia of Type Strains, Phase IV (KMG-IV): sequencing the most valuable type-strain genomes for metagenomic binning, comparative biology and taxonomic classification.</title>
        <authorList>
            <person name="Goeker M."/>
        </authorList>
    </citation>
    <scope>NUCLEOTIDE SEQUENCE [LARGE SCALE GENOMIC DNA]</scope>
    <source>
        <strain evidence="2 3">DSM 26048</strain>
    </source>
</reference>
<evidence type="ECO:0000256" key="1">
    <source>
        <dbReference type="SAM" id="Phobius"/>
    </source>
</evidence>